<reference evidence="10 11" key="1">
    <citation type="submission" date="2013-12" db="EMBL/GenBank/DDBJ databases">
        <authorList>
            <consortium name="DOE Joint Genome Institute"/>
            <person name="Smidt H."/>
            <person name="Huntemann M."/>
            <person name="Han J."/>
            <person name="Chen A."/>
            <person name="Kyrpides N."/>
            <person name="Mavromatis K."/>
            <person name="Markowitz V."/>
            <person name="Palaniappan K."/>
            <person name="Ivanova N."/>
            <person name="Schaumberg A."/>
            <person name="Pati A."/>
            <person name="Liolios K."/>
            <person name="Nordberg H.P."/>
            <person name="Cantor M.N."/>
            <person name="Hua S.X."/>
            <person name="Woyke T."/>
        </authorList>
    </citation>
    <scope>NUCLEOTIDE SEQUENCE [LARGE SCALE GENOMIC DNA]</scope>
    <source>
        <strain evidence="11">DSM 15288</strain>
    </source>
</reference>
<dbReference type="SUPFAM" id="SSF55083">
    <property type="entry name" value="6-hydroxymethyl-7,8-dihydropterin pyrophosphokinase, HPPK"/>
    <property type="match status" value="1"/>
</dbReference>
<dbReference type="Gene3D" id="3.30.70.560">
    <property type="entry name" value="7,8-Dihydro-6-hydroxymethylpterin-pyrophosphokinase HPPK"/>
    <property type="match status" value="1"/>
</dbReference>
<evidence type="ECO:0000256" key="1">
    <source>
        <dbReference type="ARBA" id="ARBA00000198"/>
    </source>
</evidence>
<dbReference type="AlphaFoldDB" id="W0E9L8"/>
<evidence type="ECO:0000313" key="11">
    <source>
        <dbReference type="Proteomes" id="UP000010847"/>
    </source>
</evidence>
<name>W0E9L8_9FIRM</name>
<evidence type="ECO:0000256" key="6">
    <source>
        <dbReference type="ARBA" id="ARBA00022777"/>
    </source>
</evidence>
<dbReference type="OrthoDB" id="9808041at2"/>
<dbReference type="EC" id="2.7.6.3" evidence="3"/>
<evidence type="ECO:0000256" key="4">
    <source>
        <dbReference type="ARBA" id="ARBA00022679"/>
    </source>
</evidence>
<dbReference type="InterPro" id="IPR000550">
    <property type="entry name" value="Hppk"/>
</dbReference>
<dbReference type="HOGENOM" id="CLU_097916_1_2_9"/>
<proteinExistence type="predicted"/>
<dbReference type="UniPathway" id="UPA00077">
    <property type="reaction ID" value="UER00155"/>
</dbReference>
<evidence type="ECO:0000256" key="5">
    <source>
        <dbReference type="ARBA" id="ARBA00022741"/>
    </source>
</evidence>
<dbReference type="NCBIfam" id="TIGR01498">
    <property type="entry name" value="folK"/>
    <property type="match status" value="1"/>
</dbReference>
<dbReference type="GO" id="GO:0003848">
    <property type="term" value="F:2-amino-4-hydroxy-6-hydroxymethyldihydropteridine diphosphokinase activity"/>
    <property type="evidence" value="ECO:0007669"/>
    <property type="project" value="UniProtKB-EC"/>
</dbReference>
<evidence type="ECO:0000259" key="9">
    <source>
        <dbReference type="PROSITE" id="PS00794"/>
    </source>
</evidence>
<dbReference type="EMBL" id="CP007032">
    <property type="protein sequence ID" value="AHF05741.1"/>
    <property type="molecule type" value="Genomic_DNA"/>
</dbReference>
<dbReference type="PANTHER" id="PTHR43071:SF1">
    <property type="entry name" value="2-AMINO-4-HYDROXY-6-HYDROXYMETHYLDIHYDROPTERIDINE PYROPHOSPHOKINASE"/>
    <property type="match status" value="1"/>
</dbReference>
<evidence type="ECO:0000256" key="3">
    <source>
        <dbReference type="ARBA" id="ARBA00013253"/>
    </source>
</evidence>
<dbReference type="GO" id="GO:0046654">
    <property type="term" value="P:tetrahydrofolate biosynthetic process"/>
    <property type="evidence" value="ECO:0007669"/>
    <property type="project" value="UniProtKB-UniPathway"/>
</dbReference>
<feature type="domain" description="7,8-dihydro-6-hydroxymethylpterin-pyrophosphokinase" evidence="9">
    <location>
        <begin position="87"/>
        <end position="98"/>
    </location>
</feature>
<keyword evidence="7" id="KW-0067">ATP-binding</keyword>
<comment type="catalytic activity">
    <reaction evidence="1">
        <text>6-hydroxymethyl-7,8-dihydropterin + ATP = (7,8-dihydropterin-6-yl)methyl diphosphate + AMP + H(+)</text>
        <dbReference type="Rhea" id="RHEA:11412"/>
        <dbReference type="ChEBI" id="CHEBI:15378"/>
        <dbReference type="ChEBI" id="CHEBI:30616"/>
        <dbReference type="ChEBI" id="CHEBI:44841"/>
        <dbReference type="ChEBI" id="CHEBI:72950"/>
        <dbReference type="ChEBI" id="CHEBI:456215"/>
        <dbReference type="EC" id="2.7.6.3"/>
    </reaction>
</comment>
<dbReference type="PANTHER" id="PTHR43071">
    <property type="entry name" value="2-AMINO-4-HYDROXY-6-HYDROXYMETHYLDIHYDROPTERIDINE PYROPHOSPHOKINASE"/>
    <property type="match status" value="1"/>
</dbReference>
<accession>W0E9L8</accession>
<dbReference type="STRING" id="871968.DESME_00410"/>
<evidence type="ECO:0000256" key="2">
    <source>
        <dbReference type="ARBA" id="ARBA00005051"/>
    </source>
</evidence>
<dbReference type="InterPro" id="IPR035907">
    <property type="entry name" value="Hppk_sf"/>
</dbReference>
<comment type="pathway">
    <text evidence="2">Cofactor biosynthesis; tetrahydrofolate biosynthesis; 2-amino-4-hydroxy-6-hydroxymethyl-7,8-dihydropteridine diphosphate from 7,8-dihydroneopterin triphosphate: step 4/4.</text>
</comment>
<evidence type="ECO:0000313" key="10">
    <source>
        <dbReference type="EMBL" id="AHF05741.1"/>
    </source>
</evidence>
<dbReference type="RefSeq" id="WP_006717558.1">
    <property type="nucleotide sequence ID" value="NZ_CP007032.1"/>
</dbReference>
<organism evidence="10 11">
    <name type="scientific">Desulfitobacterium metallireducens DSM 15288</name>
    <dbReference type="NCBI Taxonomy" id="871968"/>
    <lineage>
        <taxon>Bacteria</taxon>
        <taxon>Bacillati</taxon>
        <taxon>Bacillota</taxon>
        <taxon>Clostridia</taxon>
        <taxon>Eubacteriales</taxon>
        <taxon>Desulfitobacteriaceae</taxon>
        <taxon>Desulfitobacterium</taxon>
    </lineage>
</organism>
<keyword evidence="4" id="KW-0808">Transferase</keyword>
<keyword evidence="5" id="KW-0547">Nucleotide-binding</keyword>
<dbReference type="KEGG" id="dmt:DESME_00410"/>
<dbReference type="Proteomes" id="UP000010847">
    <property type="component" value="Chromosome"/>
</dbReference>
<sequence length="157" mass="18180">MKAYLSIGGNLGDRGQNLTEVSRRVREHPKIKLTKKSSIYETKPWGKLDQPDFWNQVLEIETELSPLDLLDVCQNIENELGRKRIVHWGPRTVDIDILTYDNRVYENERLILPHPRMEERAFVLVPLREIAPKLILPSGCRVEDVQGNGEVQKLVIE</sequence>
<gene>
    <name evidence="10" type="ORF">DESME_00410</name>
</gene>
<keyword evidence="11" id="KW-1185">Reference proteome</keyword>
<keyword evidence="6 10" id="KW-0418">Kinase</keyword>
<dbReference type="GO" id="GO:0005524">
    <property type="term" value="F:ATP binding"/>
    <property type="evidence" value="ECO:0007669"/>
    <property type="project" value="UniProtKB-KW"/>
</dbReference>
<dbReference type="GO" id="GO:0016301">
    <property type="term" value="F:kinase activity"/>
    <property type="evidence" value="ECO:0007669"/>
    <property type="project" value="UniProtKB-KW"/>
</dbReference>
<keyword evidence="8" id="KW-0289">Folate biosynthesis</keyword>
<dbReference type="PROSITE" id="PS00794">
    <property type="entry name" value="HPPK"/>
    <property type="match status" value="1"/>
</dbReference>
<dbReference type="GO" id="GO:0046656">
    <property type="term" value="P:folic acid biosynthetic process"/>
    <property type="evidence" value="ECO:0007669"/>
    <property type="project" value="UniProtKB-KW"/>
</dbReference>
<dbReference type="eggNOG" id="COG0801">
    <property type="taxonomic scope" value="Bacteria"/>
</dbReference>
<evidence type="ECO:0000256" key="7">
    <source>
        <dbReference type="ARBA" id="ARBA00022840"/>
    </source>
</evidence>
<dbReference type="Pfam" id="PF01288">
    <property type="entry name" value="HPPK"/>
    <property type="match status" value="1"/>
</dbReference>
<protein>
    <recommendedName>
        <fullName evidence="3">2-amino-4-hydroxy-6-hydroxymethyldihydropteridine diphosphokinase</fullName>
        <ecNumber evidence="3">2.7.6.3</ecNumber>
    </recommendedName>
</protein>
<evidence type="ECO:0000256" key="8">
    <source>
        <dbReference type="ARBA" id="ARBA00022909"/>
    </source>
</evidence>
<dbReference type="CDD" id="cd00483">
    <property type="entry name" value="HPPK"/>
    <property type="match status" value="1"/>
</dbReference>